<evidence type="ECO:0000313" key="2">
    <source>
        <dbReference type="Proteomes" id="UP000289859"/>
    </source>
</evidence>
<comment type="caution">
    <text evidence="1">The sequence shown here is derived from an EMBL/GenBank/DDBJ whole genome shotgun (WGS) entry which is preliminary data.</text>
</comment>
<sequence length="232" mass="26317">MHFKLNIPEPCHEDWSIMTPASQGRFCASCKKEVVDFTELSRKQIADKVKNGEKICGRYRKDQLETTYFIPKKKPLRNLGIAAAFTSLLALCEPVQAQKIKVSSQQEQQSKENQQVIEINSDKSFTFNGTVLDQNDYPLPGAAIQLENTNITTQTDFDGNFNLKIPVEVFNKSDKLICSYIGFETKKLILNTKQTKVSIALKQDPSEMTLGMVVVGYVVQKKRTNKPRSKYQ</sequence>
<keyword evidence="1" id="KW-0378">Hydrolase</keyword>
<accession>A0A4Q0NNH4</accession>
<name>A0A4Q0NNH4_9FLAO</name>
<dbReference type="EMBL" id="QOVK01000038">
    <property type="protein sequence ID" value="RXG11356.1"/>
    <property type="molecule type" value="Genomic_DNA"/>
</dbReference>
<evidence type="ECO:0000313" key="1">
    <source>
        <dbReference type="EMBL" id="RXG11356.1"/>
    </source>
</evidence>
<proteinExistence type="predicted"/>
<dbReference type="AlphaFoldDB" id="A0A4Q0NNH4"/>
<dbReference type="Gene3D" id="2.60.40.1120">
    <property type="entry name" value="Carboxypeptidase-like, regulatory domain"/>
    <property type="match status" value="1"/>
</dbReference>
<keyword evidence="1" id="KW-0121">Carboxypeptidase</keyword>
<keyword evidence="2" id="KW-1185">Reference proteome</keyword>
<dbReference type="RefSeq" id="WP_128767264.1">
    <property type="nucleotide sequence ID" value="NZ_JBHUOO010000012.1"/>
</dbReference>
<dbReference type="InterPro" id="IPR008969">
    <property type="entry name" value="CarboxyPept-like_regulatory"/>
</dbReference>
<gene>
    <name evidence="1" type="ORF">DSM02_4110</name>
</gene>
<protein>
    <submittedName>
        <fullName evidence="1">Carboxypeptidase-like protein</fullName>
    </submittedName>
</protein>
<dbReference type="Proteomes" id="UP000289859">
    <property type="component" value="Unassembled WGS sequence"/>
</dbReference>
<dbReference type="SUPFAM" id="SSF49464">
    <property type="entry name" value="Carboxypeptidase regulatory domain-like"/>
    <property type="match status" value="1"/>
</dbReference>
<dbReference type="Pfam" id="PF13715">
    <property type="entry name" value="CarbopepD_reg_2"/>
    <property type="match status" value="1"/>
</dbReference>
<keyword evidence="1" id="KW-0645">Protease</keyword>
<organism evidence="1 2">
    <name type="scientific">Leeuwenhoekiella polynyae</name>
    <dbReference type="NCBI Taxonomy" id="1550906"/>
    <lineage>
        <taxon>Bacteria</taxon>
        <taxon>Pseudomonadati</taxon>
        <taxon>Bacteroidota</taxon>
        <taxon>Flavobacteriia</taxon>
        <taxon>Flavobacteriales</taxon>
        <taxon>Flavobacteriaceae</taxon>
        <taxon>Leeuwenhoekiella</taxon>
    </lineage>
</organism>
<reference evidence="1 2" key="1">
    <citation type="submission" date="2018-07" db="EMBL/GenBank/DDBJ databases">
        <title>Leeuwenhoekiella genomics.</title>
        <authorList>
            <person name="Tahon G."/>
            <person name="Willems A."/>
        </authorList>
    </citation>
    <scope>NUCLEOTIDE SEQUENCE [LARGE SCALE GENOMIC DNA]</scope>
    <source>
        <strain evidence="1 2">LMG 29608</strain>
    </source>
</reference>
<dbReference type="GO" id="GO:0004180">
    <property type="term" value="F:carboxypeptidase activity"/>
    <property type="evidence" value="ECO:0007669"/>
    <property type="project" value="UniProtKB-KW"/>
</dbReference>
<dbReference type="OrthoDB" id="7432683at2"/>